<dbReference type="RefSeq" id="WP_134440887.1">
    <property type="nucleotide sequence ID" value="NZ_LXQC01000198.1"/>
</dbReference>
<evidence type="ECO:0000259" key="1">
    <source>
        <dbReference type="Pfam" id="PF09623"/>
    </source>
</evidence>
<dbReference type="Proteomes" id="UP000297713">
    <property type="component" value="Unassembled WGS sequence"/>
</dbReference>
<dbReference type="AlphaFoldDB" id="A0A4Y8P9I8"/>
<feature type="domain" description="CRISPR system ring nuclease SSO2081-like" evidence="1">
    <location>
        <begin position="15"/>
        <end position="227"/>
    </location>
</feature>
<keyword evidence="3" id="KW-1185">Reference proteome</keyword>
<dbReference type="OrthoDB" id="9805822at2"/>
<sequence length="362" mass="41774">MKSKEKILLAVVGTTPAVITETIWALAHEDPPWIPHYIDILTTTVGHQVIKNELCAKGINNKDLWDEFREWLIKVKGAEENSLHLRNTIEIQSSFHQEGRCKPLEDICSMKDNEDAADCILEEVRKIVENPDTELIASVAGGRKTLGILLYASVSLLGREQDKLTHVLVNEPYDNPNLQPKFYYPEQKEQNLKTPSGSTIFARNAQIKLAYIPFVHFSFLFKSQLGRSPGRFTELVKQYSNMIKTLKPSFSVDLPTKTFIIENTKIPLKGKNFLFLAFLWDRKNKQLPPFECHKEIDKPFKEFLEEWKKNNPSIESSIRDWHPENEDYKKILTNLRKELIKKGIGQYTEYLFPHRGPVGLPN</sequence>
<dbReference type="InterPro" id="IPR019092">
    <property type="entry name" value="SSO2081-like_dom"/>
</dbReference>
<dbReference type="Pfam" id="PF09623">
    <property type="entry name" value="Cas_NE0113"/>
    <property type="match status" value="1"/>
</dbReference>
<dbReference type="EMBL" id="LXQC01000198">
    <property type="protein sequence ID" value="TFE65864.1"/>
    <property type="molecule type" value="Genomic_DNA"/>
</dbReference>
<dbReference type="InterPro" id="IPR013413">
    <property type="entry name" value="CRISPR-assoc_prot_NE0113"/>
</dbReference>
<name>A0A4Y8P9I8_9BACT</name>
<organism evidence="2 3">
    <name type="scientific">Methylacidiphilum caldifontis</name>
    <dbReference type="NCBI Taxonomy" id="2795386"/>
    <lineage>
        <taxon>Bacteria</taxon>
        <taxon>Pseudomonadati</taxon>
        <taxon>Verrucomicrobiota</taxon>
        <taxon>Methylacidiphilae</taxon>
        <taxon>Methylacidiphilales</taxon>
        <taxon>Methylacidiphilaceae</taxon>
        <taxon>Methylacidiphilum (ex Ratnadevi et al. 2023)</taxon>
    </lineage>
</organism>
<proteinExistence type="predicted"/>
<protein>
    <submittedName>
        <fullName evidence="2">CRISPR-associated protein</fullName>
    </submittedName>
</protein>
<accession>A0A4Y8P9I8</accession>
<evidence type="ECO:0000313" key="2">
    <source>
        <dbReference type="EMBL" id="TFE65864.1"/>
    </source>
</evidence>
<evidence type="ECO:0000313" key="3">
    <source>
        <dbReference type="Proteomes" id="UP000297713"/>
    </source>
</evidence>
<dbReference type="NCBIfam" id="TIGR02584">
    <property type="entry name" value="cas_NE0113"/>
    <property type="match status" value="1"/>
</dbReference>
<reference evidence="2 3" key="1">
    <citation type="submission" date="2016-05" db="EMBL/GenBank/DDBJ databases">
        <title>Diversity and Homogeneity among Thermoacidophilic Verrucomicrobia Methanotrophs Linked with Geographical Origin.</title>
        <authorList>
            <person name="Erikstad H.-A."/>
            <person name="Smestad N.B."/>
            <person name="Ceballos R.M."/>
            <person name="Birkeland N.-K."/>
        </authorList>
    </citation>
    <scope>NUCLEOTIDE SEQUENCE [LARGE SCALE GENOMIC DNA]</scope>
    <source>
        <strain evidence="2 3">Phi</strain>
    </source>
</reference>
<gene>
    <name evidence="2" type="ORF">A7Q10_02545</name>
</gene>
<comment type="caution">
    <text evidence="2">The sequence shown here is derived from an EMBL/GenBank/DDBJ whole genome shotgun (WGS) entry which is preliminary data.</text>
</comment>